<protein>
    <submittedName>
        <fullName evidence="1">Uncharacterized protein</fullName>
    </submittedName>
</protein>
<dbReference type="PaxDb" id="4081-Solyc10g018860.1.1"/>
<dbReference type="InParanoid" id="A0A3Q7ID61"/>
<keyword evidence="2" id="KW-1185">Reference proteome</keyword>
<sequence length="55" mass="6033">MSIDGLGHIKFLIDRADEEGQEKFRYFFNKSHACGAGWGAGCGFGINAKITKLLL</sequence>
<accession>A0A3Q7ID61</accession>
<dbReference type="Gramene" id="Solyc10g018860.1.1">
    <property type="protein sequence ID" value="Solyc10g018860.1.1.1"/>
    <property type="gene ID" value="Solyc10g018860.1"/>
</dbReference>
<evidence type="ECO:0000313" key="1">
    <source>
        <dbReference type="EnsemblPlants" id="Solyc10g018860.1.1.1"/>
    </source>
</evidence>
<dbReference type="AlphaFoldDB" id="A0A3Q7ID61"/>
<evidence type="ECO:0000313" key="2">
    <source>
        <dbReference type="Proteomes" id="UP000004994"/>
    </source>
</evidence>
<organism evidence="1">
    <name type="scientific">Solanum lycopersicum</name>
    <name type="common">Tomato</name>
    <name type="synonym">Lycopersicon esculentum</name>
    <dbReference type="NCBI Taxonomy" id="4081"/>
    <lineage>
        <taxon>Eukaryota</taxon>
        <taxon>Viridiplantae</taxon>
        <taxon>Streptophyta</taxon>
        <taxon>Embryophyta</taxon>
        <taxon>Tracheophyta</taxon>
        <taxon>Spermatophyta</taxon>
        <taxon>Magnoliopsida</taxon>
        <taxon>eudicotyledons</taxon>
        <taxon>Gunneridae</taxon>
        <taxon>Pentapetalae</taxon>
        <taxon>asterids</taxon>
        <taxon>lamiids</taxon>
        <taxon>Solanales</taxon>
        <taxon>Solanaceae</taxon>
        <taxon>Solanoideae</taxon>
        <taxon>Solaneae</taxon>
        <taxon>Solanum</taxon>
        <taxon>Solanum subgen. Lycopersicon</taxon>
    </lineage>
</organism>
<dbReference type="EnsemblPlants" id="Solyc10g018860.1.1">
    <property type="protein sequence ID" value="Solyc10g018860.1.1.1"/>
    <property type="gene ID" value="Solyc10g018860.1"/>
</dbReference>
<reference evidence="1" key="1">
    <citation type="journal article" date="2012" name="Nature">
        <title>The tomato genome sequence provides insights into fleshy fruit evolution.</title>
        <authorList>
            <consortium name="Tomato Genome Consortium"/>
        </authorList>
    </citation>
    <scope>NUCLEOTIDE SEQUENCE [LARGE SCALE GENOMIC DNA]</scope>
    <source>
        <strain evidence="1">cv. Heinz 1706</strain>
    </source>
</reference>
<name>A0A3Q7ID61_SOLLC</name>
<dbReference type="Proteomes" id="UP000004994">
    <property type="component" value="Chromosome 10"/>
</dbReference>
<proteinExistence type="predicted"/>
<reference evidence="1" key="2">
    <citation type="submission" date="2019-01" db="UniProtKB">
        <authorList>
            <consortium name="EnsemblPlants"/>
        </authorList>
    </citation>
    <scope>IDENTIFICATION</scope>
    <source>
        <strain evidence="1">cv. Heinz 1706</strain>
    </source>
</reference>